<feature type="active site" evidence="10">
    <location>
        <position position="306"/>
    </location>
</feature>
<dbReference type="PRINTS" id="PR00389">
    <property type="entry name" value="PHPHLIPASEA2"/>
</dbReference>
<dbReference type="KEGG" id="lak:106170266"/>
<dbReference type="InterPro" id="IPR033112">
    <property type="entry name" value="PLA2_Asp_AS"/>
</dbReference>
<dbReference type="PROSITE" id="PS50940">
    <property type="entry name" value="CHIT_BIND_II"/>
    <property type="match status" value="1"/>
</dbReference>
<dbReference type="InterPro" id="IPR033113">
    <property type="entry name" value="PLA2_histidine"/>
</dbReference>
<dbReference type="Pfam" id="PF01607">
    <property type="entry name" value="CBM_14"/>
    <property type="match status" value="1"/>
</dbReference>
<dbReference type="RefSeq" id="XP_013395277.1">
    <property type="nucleotide sequence ID" value="XM_013539823.2"/>
</dbReference>
<feature type="domain" description="Chitin-binding type-2" evidence="15">
    <location>
        <begin position="30"/>
        <end position="85"/>
    </location>
</feature>
<evidence type="ECO:0000256" key="7">
    <source>
        <dbReference type="ARBA" id="ARBA00022963"/>
    </source>
</evidence>
<feature type="active site" evidence="10">
    <location>
        <position position="252"/>
    </location>
</feature>
<feature type="disulfide bond" evidence="12">
    <location>
        <begin position="248"/>
        <end position="312"/>
    </location>
</feature>
<dbReference type="Gene3D" id="2.170.140.10">
    <property type="entry name" value="Chitin binding domain"/>
    <property type="match status" value="1"/>
</dbReference>
<dbReference type="Gene3D" id="1.20.90.10">
    <property type="entry name" value="Phospholipase A2 domain"/>
    <property type="match status" value="1"/>
</dbReference>
<dbReference type="PROSITE" id="PS00119">
    <property type="entry name" value="PA2_ASP"/>
    <property type="match status" value="1"/>
</dbReference>
<dbReference type="KEGG" id="lak:106162517"/>
<dbReference type="PROSITE" id="PS00118">
    <property type="entry name" value="PA2_HIS"/>
    <property type="match status" value="1"/>
</dbReference>
<protein>
    <recommendedName>
        <fullName evidence="2 14">Phospholipase A2</fullName>
        <ecNumber evidence="2 14">3.1.1.4</ecNumber>
    </recommendedName>
</protein>
<proteinExistence type="inferred from homology"/>
<dbReference type="SUPFAM" id="SSF57625">
    <property type="entry name" value="Invertebrate chitin-binding proteins"/>
    <property type="match status" value="1"/>
</dbReference>
<feature type="binding site" evidence="11">
    <location>
        <position position="236"/>
    </location>
    <ligand>
        <name>Ca(2+)</name>
        <dbReference type="ChEBI" id="CHEBI:29108"/>
    </ligand>
</feature>
<evidence type="ECO:0000256" key="4">
    <source>
        <dbReference type="ARBA" id="ARBA00022723"/>
    </source>
</evidence>
<dbReference type="PANTHER" id="PTHR11716:SF47">
    <property type="entry name" value="PHOSPHOLIPASE A2-ALPHA"/>
    <property type="match status" value="1"/>
</dbReference>
<dbReference type="InterPro" id="IPR016090">
    <property type="entry name" value="PLA2-like_dom"/>
</dbReference>
<comment type="cofactor">
    <cofactor evidence="11">
        <name>Ca(2+)</name>
        <dbReference type="ChEBI" id="CHEBI:29108"/>
    </cofactor>
    <text evidence="11">Binds 1 Ca(2+) ion per subunit.</text>
</comment>
<keyword evidence="7" id="KW-0442">Lipid degradation</keyword>
<evidence type="ECO:0000256" key="14">
    <source>
        <dbReference type="RuleBase" id="RU361236"/>
    </source>
</evidence>
<comment type="subcellular location">
    <subcellularLocation>
        <location evidence="1 14">Secreted</location>
    </subcellularLocation>
</comment>
<evidence type="ECO:0000313" key="16">
    <source>
        <dbReference type="Proteomes" id="UP000085678"/>
    </source>
</evidence>
<dbReference type="GO" id="GO:0004623">
    <property type="term" value="F:phospholipase A2 activity"/>
    <property type="evidence" value="ECO:0007669"/>
    <property type="project" value="UniProtKB-EC"/>
</dbReference>
<dbReference type="GeneID" id="106162517"/>
<dbReference type="InterPro" id="IPR002557">
    <property type="entry name" value="Chitin-bd_dom"/>
</dbReference>
<dbReference type="GO" id="GO:0005576">
    <property type="term" value="C:extracellular region"/>
    <property type="evidence" value="ECO:0007669"/>
    <property type="project" value="UniProtKB-SubCell"/>
</dbReference>
<evidence type="ECO:0000313" key="18">
    <source>
        <dbReference type="RefSeq" id="XP_013405515.1"/>
    </source>
</evidence>
<keyword evidence="3 14" id="KW-0964">Secreted</keyword>
<organism evidence="16 17">
    <name type="scientific">Lingula anatina</name>
    <name type="common">Brachiopod</name>
    <name type="synonym">Lingula unguis</name>
    <dbReference type="NCBI Taxonomy" id="7574"/>
    <lineage>
        <taxon>Eukaryota</taxon>
        <taxon>Metazoa</taxon>
        <taxon>Spiralia</taxon>
        <taxon>Lophotrochozoa</taxon>
        <taxon>Brachiopoda</taxon>
        <taxon>Linguliformea</taxon>
        <taxon>Lingulata</taxon>
        <taxon>Lingulida</taxon>
        <taxon>Linguloidea</taxon>
        <taxon>Lingulidae</taxon>
        <taxon>Lingula</taxon>
    </lineage>
</organism>
<evidence type="ECO:0000256" key="2">
    <source>
        <dbReference type="ARBA" id="ARBA00013278"/>
    </source>
</evidence>
<feature type="disulfide bond" evidence="12">
    <location>
        <begin position="255"/>
        <end position="305"/>
    </location>
</feature>
<dbReference type="RefSeq" id="XP_013405515.1">
    <property type="nucleotide sequence ID" value="XM_013550061.2"/>
</dbReference>
<evidence type="ECO:0000256" key="11">
    <source>
        <dbReference type="PIRSR" id="PIRSR601211-2"/>
    </source>
</evidence>
<feature type="disulfide bond" evidence="12">
    <location>
        <begin position="233"/>
        <end position="249"/>
    </location>
</feature>
<dbReference type="EC" id="3.1.1.4" evidence="2 14"/>
<comment type="similarity">
    <text evidence="13">Belongs to the phospholipase A2 family.</text>
</comment>
<name>A0A1S3IAI9_LINAN</name>
<feature type="signal peptide" evidence="14">
    <location>
        <begin position="1"/>
        <end position="23"/>
    </location>
</feature>
<evidence type="ECO:0000313" key="17">
    <source>
        <dbReference type="RefSeq" id="XP_013395277.1"/>
    </source>
</evidence>
<dbReference type="SUPFAM" id="SSF48619">
    <property type="entry name" value="Phospholipase A2, PLA2"/>
    <property type="match status" value="1"/>
</dbReference>
<sequence length="333" mass="37928">MFTDKLPFVASILICLLVPGSFTLSQLQLNRICSPGLQLNTHPTKCDQFVHCQYGRGYEQACHDDTRYNPMLGVCDWRRDTDCLAIILHHRRLGCWNDPQRQFFSRYAPFYAYNVSIPFYSNMSLHLDACVRGAHAAGFTAFSVAPDGSCWTNLKGMYDATTPQYRMNKWCSLEAIPDRQRLYFAIDVFIPGVPPTITSEEEVPATVFKHRLLSQCLKEKNPLRFPGGYGCHCGVGGSGDPVDGIDECCQKHDECFANIDLNGICAWAQSPYLVPYRYDKCHDPYCKPPEYYWWAGSCRSQVCECDAAAFRCFKRHLPNFNDAFVNYDKQANC</sequence>
<evidence type="ECO:0000256" key="9">
    <source>
        <dbReference type="ARBA" id="ARBA00023157"/>
    </source>
</evidence>
<dbReference type="InterPro" id="IPR001211">
    <property type="entry name" value="PLA2"/>
</dbReference>
<dbReference type="SMART" id="SM00085">
    <property type="entry name" value="PA2c"/>
    <property type="match status" value="1"/>
</dbReference>
<dbReference type="GO" id="GO:0005509">
    <property type="term" value="F:calcium ion binding"/>
    <property type="evidence" value="ECO:0007669"/>
    <property type="project" value="InterPro"/>
</dbReference>
<keyword evidence="14" id="KW-0732">Signal</keyword>
<dbReference type="GeneID" id="106170266"/>
<dbReference type="SMART" id="SM00494">
    <property type="entry name" value="ChtBD2"/>
    <property type="match status" value="1"/>
</dbReference>
<feature type="disulfide bond" evidence="12">
    <location>
        <begin position="265"/>
        <end position="298"/>
    </location>
</feature>
<keyword evidence="6 11" id="KW-0106">Calcium</keyword>
<accession>A0A1S3IAI9</accession>
<feature type="disulfide bond" evidence="12">
    <location>
        <begin position="286"/>
        <end position="303"/>
    </location>
</feature>
<dbReference type="GO" id="GO:0050482">
    <property type="term" value="P:arachidonate secretion"/>
    <property type="evidence" value="ECO:0007669"/>
    <property type="project" value="InterPro"/>
</dbReference>
<dbReference type="Pfam" id="PF00068">
    <property type="entry name" value="Phospholip_A2_1"/>
    <property type="match status" value="1"/>
</dbReference>
<comment type="catalytic activity">
    <reaction evidence="14">
        <text>a 1,2-diacyl-sn-glycero-3-phosphocholine + H2O = a 1-acyl-sn-glycero-3-phosphocholine + a fatty acid + H(+)</text>
        <dbReference type="Rhea" id="RHEA:15801"/>
        <dbReference type="ChEBI" id="CHEBI:15377"/>
        <dbReference type="ChEBI" id="CHEBI:15378"/>
        <dbReference type="ChEBI" id="CHEBI:28868"/>
        <dbReference type="ChEBI" id="CHEBI:57643"/>
        <dbReference type="ChEBI" id="CHEBI:58168"/>
        <dbReference type="EC" id="3.1.1.4"/>
    </reaction>
</comment>
<evidence type="ECO:0000259" key="15">
    <source>
        <dbReference type="PROSITE" id="PS50940"/>
    </source>
</evidence>
<dbReference type="GO" id="GO:0016042">
    <property type="term" value="P:lipid catabolic process"/>
    <property type="evidence" value="ECO:0007669"/>
    <property type="project" value="UniProtKB-KW"/>
</dbReference>
<dbReference type="Proteomes" id="UP000085678">
    <property type="component" value="Unplaced"/>
</dbReference>
<keyword evidence="8 14" id="KW-0443">Lipid metabolism</keyword>
<keyword evidence="5 14" id="KW-0378">Hydrolase</keyword>
<evidence type="ECO:0000256" key="13">
    <source>
        <dbReference type="RuleBase" id="RU003654"/>
    </source>
</evidence>
<keyword evidence="9 12" id="KW-1015">Disulfide bond</keyword>
<evidence type="ECO:0000256" key="1">
    <source>
        <dbReference type="ARBA" id="ARBA00004613"/>
    </source>
</evidence>
<feature type="binding site" evidence="11">
    <location>
        <position position="253"/>
    </location>
    <ligand>
        <name>Ca(2+)</name>
        <dbReference type="ChEBI" id="CHEBI:29108"/>
    </ligand>
</feature>
<evidence type="ECO:0000256" key="10">
    <source>
        <dbReference type="PIRSR" id="PIRSR601211-1"/>
    </source>
</evidence>
<evidence type="ECO:0000256" key="8">
    <source>
        <dbReference type="ARBA" id="ARBA00023098"/>
    </source>
</evidence>
<evidence type="ECO:0000256" key="5">
    <source>
        <dbReference type="ARBA" id="ARBA00022801"/>
    </source>
</evidence>
<evidence type="ECO:0000256" key="12">
    <source>
        <dbReference type="PIRSR" id="PIRSR601211-3"/>
    </source>
</evidence>
<reference evidence="17 18" key="1">
    <citation type="submission" date="2025-04" db="UniProtKB">
        <authorList>
            <consortium name="RefSeq"/>
        </authorList>
    </citation>
    <scope>IDENTIFICATION</scope>
    <source>
        <tissue evidence="17 18">Gonads</tissue>
    </source>
</reference>
<dbReference type="GO" id="GO:0008061">
    <property type="term" value="F:chitin binding"/>
    <property type="evidence" value="ECO:0007669"/>
    <property type="project" value="InterPro"/>
</dbReference>
<dbReference type="GO" id="GO:0006644">
    <property type="term" value="P:phospholipid metabolic process"/>
    <property type="evidence" value="ECO:0007669"/>
    <property type="project" value="InterPro"/>
</dbReference>
<dbReference type="AlphaFoldDB" id="A0A1S3IAI9"/>
<dbReference type="PANTHER" id="PTHR11716">
    <property type="entry name" value="PHOSPHOLIPASE A2 FAMILY MEMBER"/>
    <property type="match status" value="1"/>
</dbReference>
<feature type="chain" id="PRO_5014484746" description="Phospholipase A2" evidence="14">
    <location>
        <begin position="24"/>
        <end position="333"/>
    </location>
</feature>
<keyword evidence="4 11" id="KW-0479">Metal-binding</keyword>
<dbReference type="CDD" id="cd00125">
    <property type="entry name" value="PLA2c"/>
    <property type="match status" value="1"/>
</dbReference>
<dbReference type="OrthoDB" id="5985583at2759"/>
<dbReference type="STRING" id="7574.A0A1S3IAI9"/>
<evidence type="ECO:0000256" key="3">
    <source>
        <dbReference type="ARBA" id="ARBA00022525"/>
    </source>
</evidence>
<keyword evidence="16" id="KW-1185">Reference proteome</keyword>
<evidence type="ECO:0000256" key="6">
    <source>
        <dbReference type="ARBA" id="ARBA00022837"/>
    </source>
</evidence>
<feature type="binding site" evidence="11">
    <location>
        <position position="234"/>
    </location>
    <ligand>
        <name>Ca(2+)</name>
        <dbReference type="ChEBI" id="CHEBI:29108"/>
    </ligand>
</feature>
<dbReference type="InterPro" id="IPR036508">
    <property type="entry name" value="Chitin-bd_dom_sf"/>
</dbReference>
<dbReference type="InterPro" id="IPR036444">
    <property type="entry name" value="PLipase_A2_dom_sf"/>
</dbReference>
<gene>
    <name evidence="17" type="primary">LOC106162517</name>
    <name evidence="18" type="synonym">LOC106170266</name>
</gene>